<feature type="coiled-coil region" evidence="1">
    <location>
        <begin position="78"/>
        <end position="105"/>
    </location>
</feature>
<evidence type="ECO:0000256" key="1">
    <source>
        <dbReference type="SAM" id="Coils"/>
    </source>
</evidence>
<evidence type="ECO:0008006" key="5">
    <source>
        <dbReference type="Google" id="ProtNLM"/>
    </source>
</evidence>
<accession>A0ABW3NZU8</accession>
<evidence type="ECO:0000256" key="2">
    <source>
        <dbReference type="SAM" id="MobiDB-lite"/>
    </source>
</evidence>
<comment type="caution">
    <text evidence="3">The sequence shown here is derived from an EMBL/GenBank/DDBJ whole genome shotgun (WGS) entry which is preliminary data.</text>
</comment>
<dbReference type="EMBL" id="JBHTLS010000106">
    <property type="protein sequence ID" value="MFD1104589.1"/>
    <property type="molecule type" value="Genomic_DNA"/>
</dbReference>
<feature type="region of interest" description="Disordered" evidence="2">
    <location>
        <begin position="1"/>
        <end position="54"/>
    </location>
</feature>
<proteinExistence type="predicted"/>
<organism evidence="3 4">
    <name type="scientific">Sphingobium olei</name>
    <dbReference type="NCBI Taxonomy" id="420955"/>
    <lineage>
        <taxon>Bacteria</taxon>
        <taxon>Pseudomonadati</taxon>
        <taxon>Pseudomonadota</taxon>
        <taxon>Alphaproteobacteria</taxon>
        <taxon>Sphingomonadales</taxon>
        <taxon>Sphingomonadaceae</taxon>
        <taxon>Sphingobium</taxon>
    </lineage>
</organism>
<feature type="compositionally biased region" description="Acidic residues" evidence="2">
    <location>
        <begin position="1"/>
        <end position="39"/>
    </location>
</feature>
<sequence length="310" mass="34091">MTDDAPLSEEALEPEASEEVEPTEEEVADEEAEADEPEVEAVPAPNSWSKEDAKVWGQLPPEAQAVVARREQERDRFVREAGRKAAETKTQVENQAREILAQQAEDHSIALQVYAQQFQPQAPDQRLLYTGNPDDVLTYQRQDAAYRAAASQQQQLQQAIAQAQQQARAAREQVSAEDIRVETERLQEQLPDWFDPSAGPKLKAELQSIGAELGYPAELMAQAGATDIIALNKAREWKVKAEKLDRIMSKQMAQVRAAKGKPPQMSRPGAPGGKGVAAMRSQADRDAAIQSFGQTRSGEAAAALLLTRTR</sequence>
<reference evidence="4" key="1">
    <citation type="journal article" date="2019" name="Int. J. Syst. Evol. Microbiol.">
        <title>The Global Catalogue of Microorganisms (GCM) 10K type strain sequencing project: providing services to taxonomists for standard genome sequencing and annotation.</title>
        <authorList>
            <consortium name="The Broad Institute Genomics Platform"/>
            <consortium name="The Broad Institute Genome Sequencing Center for Infectious Disease"/>
            <person name="Wu L."/>
            <person name="Ma J."/>
        </authorList>
    </citation>
    <scope>NUCLEOTIDE SEQUENCE [LARGE SCALE GENOMIC DNA]</scope>
    <source>
        <strain evidence="4">CCUG 54329</strain>
    </source>
</reference>
<feature type="region of interest" description="Disordered" evidence="2">
    <location>
        <begin position="256"/>
        <end position="282"/>
    </location>
</feature>
<evidence type="ECO:0000313" key="4">
    <source>
        <dbReference type="Proteomes" id="UP001597203"/>
    </source>
</evidence>
<name>A0ABW3NZU8_9SPHN</name>
<evidence type="ECO:0000313" key="3">
    <source>
        <dbReference type="EMBL" id="MFD1104589.1"/>
    </source>
</evidence>
<feature type="coiled-coil region" evidence="1">
    <location>
        <begin position="146"/>
        <end position="180"/>
    </location>
</feature>
<protein>
    <recommendedName>
        <fullName evidence="5">Scaffolding protein</fullName>
    </recommendedName>
</protein>
<keyword evidence="1" id="KW-0175">Coiled coil</keyword>
<keyword evidence="4" id="KW-1185">Reference proteome</keyword>
<gene>
    <name evidence="3" type="ORF">ACFQ24_06850</name>
</gene>
<dbReference type="Proteomes" id="UP001597203">
    <property type="component" value="Unassembled WGS sequence"/>
</dbReference>